<reference evidence="2" key="1">
    <citation type="journal article" date="2014" name="Biotechnol. Biofuels">
        <title>Comparison of single-molecule sequencing and hybrid approaches for finishing the genome of Clostridium autoethanogenum and analysis of CRISPR systems in industrial relevant Clostridia.</title>
        <authorList>
            <person name="Brown S.D."/>
            <person name="Nagaraju S."/>
            <person name="Utturkar S."/>
            <person name="De Tissera S."/>
            <person name="Segovia S."/>
            <person name="Mitchell W."/>
            <person name="Land M.L."/>
            <person name="Dassanayake A."/>
            <person name="Kopke M."/>
        </authorList>
    </citation>
    <scope>NUCLEOTIDE SEQUENCE [LARGE SCALE GENOMIC DNA]</scope>
    <source>
        <strain evidence="2">DSM 10061</strain>
    </source>
</reference>
<gene>
    <name evidence="1" type="ORF">CAETHG_3766</name>
</gene>
<proteinExistence type="predicted"/>
<dbReference type="Proteomes" id="UP000017590">
    <property type="component" value="Chromosome"/>
</dbReference>
<keyword evidence="2" id="KW-1185">Reference proteome</keyword>
<name>A0ABM5NZF8_9CLOT</name>
<organism evidence="1 2">
    <name type="scientific">Clostridium autoethanogenum DSM 10061</name>
    <dbReference type="NCBI Taxonomy" id="1341692"/>
    <lineage>
        <taxon>Bacteria</taxon>
        <taxon>Bacillati</taxon>
        <taxon>Bacillota</taxon>
        <taxon>Clostridia</taxon>
        <taxon>Eubacteriales</taxon>
        <taxon>Clostridiaceae</taxon>
        <taxon>Clostridium</taxon>
    </lineage>
</organism>
<evidence type="ECO:0008006" key="3">
    <source>
        <dbReference type="Google" id="ProtNLM"/>
    </source>
</evidence>
<sequence length="381" mass="45718">MNIKSIKVGQVIKNYKELCLLMEEKVSAGDTKKKQLKEWARYFKWHKEGQKFIIDEIYKDPLPKQDRRKNNSHSKYIEEIKDILTYYIHGQIQRTGNNVVTLSISELINICGFANNTYSLSTYKKKELSDILHIELVAIYNFYSSTRTEFKRIIERALKNLKSRSVLIYQDTFIVANVDKGHNKVDKRPATDEEYNLILDTQNEMLKHYNMESFKDLFLAGKKVYKSFMNDVNKELEWDFYYPAYKIICGKNAVKREYKKIIDKKKQLNDKSIERCKNLFKIVDDNSNENKLINNLISFKNYNPNIDDLIQIQYQKNKHEYFKKLNEENYRISKIEEDYKNKDDVSLSDLSKYKYKTKRHNDHEEYWSYLLNEIDTYNIQN</sequence>
<evidence type="ECO:0000313" key="2">
    <source>
        <dbReference type="Proteomes" id="UP000017590"/>
    </source>
</evidence>
<dbReference type="EMBL" id="CP006763">
    <property type="protein sequence ID" value="AGY77967.1"/>
    <property type="molecule type" value="Genomic_DNA"/>
</dbReference>
<accession>A0ABM5NZF8</accession>
<evidence type="ECO:0000313" key="1">
    <source>
        <dbReference type="EMBL" id="AGY77967.1"/>
    </source>
</evidence>
<protein>
    <recommendedName>
        <fullName evidence="3">Initiator RepB protein</fullName>
    </recommendedName>
</protein>
<dbReference type="RefSeq" id="WP_023163391.1">
    <property type="nucleotide sequence ID" value="NC_022592.1"/>
</dbReference>